<reference evidence="2 3" key="1">
    <citation type="journal article" date="2017" name="Nat. Ecol. Evol.">
        <title>Scallop genome provides insights into evolution of bilaterian karyotype and development.</title>
        <authorList>
            <person name="Wang S."/>
            <person name="Zhang J."/>
            <person name="Jiao W."/>
            <person name="Li J."/>
            <person name="Xun X."/>
            <person name="Sun Y."/>
            <person name="Guo X."/>
            <person name="Huan P."/>
            <person name="Dong B."/>
            <person name="Zhang L."/>
            <person name="Hu X."/>
            <person name="Sun X."/>
            <person name="Wang J."/>
            <person name="Zhao C."/>
            <person name="Wang Y."/>
            <person name="Wang D."/>
            <person name="Huang X."/>
            <person name="Wang R."/>
            <person name="Lv J."/>
            <person name="Li Y."/>
            <person name="Zhang Z."/>
            <person name="Liu B."/>
            <person name="Lu W."/>
            <person name="Hui Y."/>
            <person name="Liang J."/>
            <person name="Zhou Z."/>
            <person name="Hou R."/>
            <person name="Li X."/>
            <person name="Liu Y."/>
            <person name="Li H."/>
            <person name="Ning X."/>
            <person name="Lin Y."/>
            <person name="Zhao L."/>
            <person name="Xing Q."/>
            <person name="Dou J."/>
            <person name="Li Y."/>
            <person name="Mao J."/>
            <person name="Guo H."/>
            <person name="Dou H."/>
            <person name="Li T."/>
            <person name="Mu C."/>
            <person name="Jiang W."/>
            <person name="Fu Q."/>
            <person name="Fu X."/>
            <person name="Miao Y."/>
            <person name="Liu J."/>
            <person name="Yu Q."/>
            <person name="Li R."/>
            <person name="Liao H."/>
            <person name="Li X."/>
            <person name="Kong Y."/>
            <person name="Jiang Z."/>
            <person name="Chourrout D."/>
            <person name="Li R."/>
            <person name="Bao Z."/>
        </authorList>
    </citation>
    <scope>NUCLEOTIDE SEQUENCE [LARGE SCALE GENOMIC DNA]</scope>
    <source>
        <strain evidence="2 3">PY_sf001</strain>
    </source>
</reference>
<sequence>MASKLAAFSLLISTLIVVITIVIVFVPNLISYKLSISMTEIMALPGKLTSMSGMIPEHTYTVGIIEPNIPTTGLPPGIGDYRLCVSLGIWRCDFETVVPAVPMPINWGGSYVSLGDKFETTANQMMSSLDQMGFAKLLFGENAVPAMAGLIRTIFVRVQIEVTVALVFAVVALMITIAVMCGKIGQTNPLVVTSTAICYLIQAIMLGVALGSFAQTLQQVTSLAEIYALVKITDRGYGIVVLGFLVVLASISLALTNLRMLAYPAKEPYKRFNQSDDSLAYPAREKFKLNGEYDV</sequence>
<feature type="transmembrane region" description="Helical" evidence="1">
    <location>
        <begin position="162"/>
        <end position="184"/>
    </location>
</feature>
<accession>A0A210QH31</accession>
<keyword evidence="1" id="KW-1133">Transmembrane helix</keyword>
<evidence type="ECO:0000313" key="3">
    <source>
        <dbReference type="Proteomes" id="UP000242188"/>
    </source>
</evidence>
<evidence type="ECO:0000313" key="2">
    <source>
        <dbReference type="EMBL" id="OWF48068.1"/>
    </source>
</evidence>
<comment type="caution">
    <text evidence="2">The sequence shown here is derived from an EMBL/GenBank/DDBJ whole genome shotgun (WGS) entry which is preliminary data.</text>
</comment>
<feature type="transmembrane region" description="Helical" evidence="1">
    <location>
        <begin position="196"/>
        <end position="217"/>
    </location>
</feature>
<keyword evidence="1" id="KW-0812">Transmembrane</keyword>
<protein>
    <submittedName>
        <fullName evidence="2">Uncharacterized protein</fullName>
    </submittedName>
</protein>
<organism evidence="2 3">
    <name type="scientific">Mizuhopecten yessoensis</name>
    <name type="common">Japanese scallop</name>
    <name type="synonym">Patinopecten yessoensis</name>
    <dbReference type="NCBI Taxonomy" id="6573"/>
    <lineage>
        <taxon>Eukaryota</taxon>
        <taxon>Metazoa</taxon>
        <taxon>Spiralia</taxon>
        <taxon>Lophotrochozoa</taxon>
        <taxon>Mollusca</taxon>
        <taxon>Bivalvia</taxon>
        <taxon>Autobranchia</taxon>
        <taxon>Pteriomorphia</taxon>
        <taxon>Pectinida</taxon>
        <taxon>Pectinoidea</taxon>
        <taxon>Pectinidae</taxon>
        <taxon>Mizuhopecten</taxon>
    </lineage>
</organism>
<gene>
    <name evidence="2" type="ORF">KP79_PYT16312</name>
</gene>
<dbReference type="EMBL" id="NEDP02003732">
    <property type="protein sequence ID" value="OWF48068.1"/>
    <property type="molecule type" value="Genomic_DNA"/>
</dbReference>
<keyword evidence="1" id="KW-0472">Membrane</keyword>
<dbReference type="OrthoDB" id="10422856at2759"/>
<name>A0A210QH31_MIZYE</name>
<proteinExistence type="predicted"/>
<keyword evidence="3" id="KW-1185">Reference proteome</keyword>
<feature type="transmembrane region" description="Helical" evidence="1">
    <location>
        <begin position="237"/>
        <end position="262"/>
    </location>
</feature>
<evidence type="ECO:0000256" key="1">
    <source>
        <dbReference type="SAM" id="Phobius"/>
    </source>
</evidence>
<dbReference type="AlphaFoldDB" id="A0A210QH31"/>
<dbReference type="Proteomes" id="UP000242188">
    <property type="component" value="Unassembled WGS sequence"/>
</dbReference>
<feature type="transmembrane region" description="Helical" evidence="1">
    <location>
        <begin position="6"/>
        <end position="30"/>
    </location>
</feature>